<gene>
    <name evidence="5" type="ORF">AOQ84DRAFT_373942</name>
</gene>
<dbReference type="InterPro" id="IPR036887">
    <property type="entry name" value="HTH_APSES_sf"/>
</dbReference>
<evidence type="ECO:0000313" key="6">
    <source>
        <dbReference type="Proteomes" id="UP000250140"/>
    </source>
</evidence>
<dbReference type="InterPro" id="IPR018004">
    <property type="entry name" value="KilA/APSES_HTH"/>
</dbReference>
<sequence length="403" mass="43941">MVSKRSLPERRNPLVEPENSPSHEILVERRRLGQTNLAVKPGQTGLVNASKAENLGTFDYAHLRAPLPKDLSGSGIFSLSKTSSYPESYFLMRRSSDGYISATGMFKAAFPWASTAEEEAERKYQKTFPSAGSEEVAGSVWIAPEEALKLAEEYGMRGWIVALLDPEPIEKGGKDKNNSEIMTPPRFVIPDKGSLLPPSSSVRATRSRTSRSVSPSKIATPSRKIASPRKSRTTRNSSRTDPSIAPGTVAASSALQNVMENGTQGSESVVSESVDGETVRIEVDETVEKNGDVETTTTSVRVDMPAEHPELPLPESTEDLIAKAKEMVEEANKLEGPRVNGVKSSKRKADELEVDEEEIVAEAQPIKKVKVLEEEIKKEKVTRKALIGLTAMVALGATIPYFF</sequence>
<dbReference type="GO" id="GO:0048315">
    <property type="term" value="P:conidium formation"/>
    <property type="evidence" value="ECO:0007669"/>
    <property type="project" value="UniProtKB-KW"/>
</dbReference>
<dbReference type="GO" id="GO:0070197">
    <property type="term" value="P:meiotic attachment of telomere to nuclear envelope"/>
    <property type="evidence" value="ECO:0007669"/>
    <property type="project" value="InterPro"/>
</dbReference>
<keyword evidence="6" id="KW-1185">Reference proteome</keyword>
<dbReference type="PANTHER" id="PTHR38044:SF1">
    <property type="entry name" value="BOUQUET FORMATION PROTEIN 4"/>
    <property type="match status" value="1"/>
</dbReference>
<evidence type="ECO:0000256" key="1">
    <source>
        <dbReference type="ARBA" id="ARBA00022969"/>
    </source>
</evidence>
<dbReference type="Proteomes" id="UP000250140">
    <property type="component" value="Unassembled WGS sequence"/>
</dbReference>
<dbReference type="GO" id="GO:0030435">
    <property type="term" value="P:sporulation resulting in formation of a cellular spore"/>
    <property type="evidence" value="ECO:0007669"/>
    <property type="project" value="UniProtKB-KW"/>
</dbReference>
<dbReference type="InterPro" id="IPR003163">
    <property type="entry name" value="Tscrpt_reg_HTH_APSES-type"/>
</dbReference>
<dbReference type="SUPFAM" id="SSF54616">
    <property type="entry name" value="DNA-binding domain of Mlu1-box binding protein MBP1"/>
    <property type="match status" value="1"/>
</dbReference>
<feature type="region of interest" description="Disordered" evidence="3">
    <location>
        <begin position="168"/>
        <end position="247"/>
    </location>
</feature>
<accession>A0A8E2JVR8</accession>
<evidence type="ECO:0000256" key="3">
    <source>
        <dbReference type="SAM" id="MobiDB-lite"/>
    </source>
</evidence>
<dbReference type="GO" id="GO:1990862">
    <property type="term" value="C:nuclear membrane complex Bqt3-Bqt4"/>
    <property type="evidence" value="ECO:0007669"/>
    <property type="project" value="InterPro"/>
</dbReference>
<dbReference type="EMBL" id="KV749034">
    <property type="protein sequence ID" value="OCL11495.1"/>
    <property type="molecule type" value="Genomic_DNA"/>
</dbReference>
<feature type="region of interest" description="Disordered" evidence="3">
    <location>
        <begin position="1"/>
        <end position="22"/>
    </location>
</feature>
<feature type="domain" description="HTH APSES-type" evidence="4">
    <location>
        <begin position="66"/>
        <end position="176"/>
    </location>
</feature>
<name>A0A8E2JVR8_9PEZI</name>
<proteinExistence type="predicted"/>
<protein>
    <recommendedName>
        <fullName evidence="4">HTH APSES-type domain-containing protein</fullName>
    </recommendedName>
</protein>
<dbReference type="PROSITE" id="PS51299">
    <property type="entry name" value="HTH_APSES"/>
    <property type="match status" value="1"/>
</dbReference>
<dbReference type="AlphaFoldDB" id="A0A8E2JVR8"/>
<evidence type="ECO:0000259" key="4">
    <source>
        <dbReference type="PROSITE" id="PS51299"/>
    </source>
</evidence>
<dbReference type="InterPro" id="IPR037548">
    <property type="entry name" value="Bqt4"/>
</dbReference>
<evidence type="ECO:0000256" key="2">
    <source>
        <dbReference type="ARBA" id="ARBA00023321"/>
    </source>
</evidence>
<feature type="compositionally biased region" description="Basic and acidic residues" evidence="3">
    <location>
        <begin position="168"/>
        <end position="178"/>
    </location>
</feature>
<dbReference type="PANTHER" id="PTHR38044">
    <property type="entry name" value="BOUQUET FORMATION PROTEIN 4"/>
    <property type="match status" value="1"/>
</dbReference>
<dbReference type="OrthoDB" id="5346159at2759"/>
<dbReference type="GO" id="GO:0003677">
    <property type="term" value="F:DNA binding"/>
    <property type="evidence" value="ECO:0007669"/>
    <property type="project" value="InterPro"/>
</dbReference>
<feature type="compositionally biased region" description="Basic and acidic residues" evidence="3">
    <location>
        <begin position="1"/>
        <end position="13"/>
    </location>
</feature>
<organism evidence="5 6">
    <name type="scientific">Glonium stellatum</name>
    <dbReference type="NCBI Taxonomy" id="574774"/>
    <lineage>
        <taxon>Eukaryota</taxon>
        <taxon>Fungi</taxon>
        <taxon>Dikarya</taxon>
        <taxon>Ascomycota</taxon>
        <taxon>Pezizomycotina</taxon>
        <taxon>Dothideomycetes</taxon>
        <taxon>Pleosporomycetidae</taxon>
        <taxon>Gloniales</taxon>
        <taxon>Gloniaceae</taxon>
        <taxon>Glonium</taxon>
    </lineage>
</organism>
<reference evidence="5 6" key="1">
    <citation type="journal article" date="2016" name="Nat. Commun.">
        <title>Ectomycorrhizal ecology is imprinted in the genome of the dominant symbiotic fungus Cenococcum geophilum.</title>
        <authorList>
            <consortium name="DOE Joint Genome Institute"/>
            <person name="Peter M."/>
            <person name="Kohler A."/>
            <person name="Ohm R.A."/>
            <person name="Kuo A."/>
            <person name="Krutzmann J."/>
            <person name="Morin E."/>
            <person name="Arend M."/>
            <person name="Barry K.W."/>
            <person name="Binder M."/>
            <person name="Choi C."/>
            <person name="Clum A."/>
            <person name="Copeland A."/>
            <person name="Grisel N."/>
            <person name="Haridas S."/>
            <person name="Kipfer T."/>
            <person name="LaButti K."/>
            <person name="Lindquist E."/>
            <person name="Lipzen A."/>
            <person name="Maire R."/>
            <person name="Meier B."/>
            <person name="Mihaltcheva S."/>
            <person name="Molinier V."/>
            <person name="Murat C."/>
            <person name="Poggeler S."/>
            <person name="Quandt C.A."/>
            <person name="Sperisen C."/>
            <person name="Tritt A."/>
            <person name="Tisserant E."/>
            <person name="Crous P.W."/>
            <person name="Henrissat B."/>
            <person name="Nehls U."/>
            <person name="Egli S."/>
            <person name="Spatafora J.W."/>
            <person name="Grigoriev I.V."/>
            <person name="Martin F.M."/>
        </authorList>
    </citation>
    <scope>NUCLEOTIDE SEQUENCE [LARGE SCALE GENOMIC DNA]</scope>
    <source>
        <strain evidence="5 6">CBS 207.34</strain>
    </source>
</reference>
<dbReference type="SMART" id="SM01252">
    <property type="entry name" value="KilA-N"/>
    <property type="match status" value="1"/>
</dbReference>
<dbReference type="GO" id="GO:0044820">
    <property type="term" value="P:mitotic telomere tethering at nuclear periphery"/>
    <property type="evidence" value="ECO:0007669"/>
    <property type="project" value="TreeGrafter"/>
</dbReference>
<keyword evidence="1" id="KW-0749">Sporulation</keyword>
<dbReference type="FunFam" id="3.10.260.10:FF:000002">
    <property type="entry name" value="APSES transcription factor, putative"/>
    <property type="match status" value="1"/>
</dbReference>
<keyword evidence="2" id="KW-0183">Conidiation</keyword>
<dbReference type="Gene3D" id="3.10.260.10">
    <property type="entry name" value="Transcription regulator HTH, APSES-type DNA-binding domain"/>
    <property type="match status" value="1"/>
</dbReference>
<evidence type="ECO:0000313" key="5">
    <source>
        <dbReference type="EMBL" id="OCL11495.1"/>
    </source>
</evidence>